<evidence type="ECO:0000313" key="3">
    <source>
        <dbReference type="Proteomes" id="UP000230821"/>
    </source>
</evidence>
<dbReference type="PANTHER" id="PTHR43861">
    <property type="entry name" value="TRANS-ACONITATE 2-METHYLTRANSFERASE-RELATED"/>
    <property type="match status" value="1"/>
</dbReference>
<accession>A0A2G6K7Z7</accession>
<dbReference type="Pfam" id="PF13847">
    <property type="entry name" value="Methyltransf_31"/>
    <property type="match status" value="1"/>
</dbReference>
<proteinExistence type="predicted"/>
<gene>
    <name evidence="2" type="ORF">CSA56_18025</name>
</gene>
<organism evidence="2 3">
    <name type="scientific">candidate division KSB3 bacterium</name>
    <dbReference type="NCBI Taxonomy" id="2044937"/>
    <lineage>
        <taxon>Bacteria</taxon>
        <taxon>candidate division KSB3</taxon>
    </lineage>
</organism>
<evidence type="ECO:0000259" key="1">
    <source>
        <dbReference type="Pfam" id="PF13847"/>
    </source>
</evidence>
<protein>
    <recommendedName>
        <fullName evidence="1">Methyltransferase domain-containing protein</fullName>
    </recommendedName>
</protein>
<name>A0A2G6K7Z7_9BACT</name>
<dbReference type="AlphaFoldDB" id="A0A2G6K7Z7"/>
<sequence length="372" mass="42406">MAGIALQMTTWNYTATLFATKCCSRPESFYIMFDRFRTAVEQVLQHFTVEPNTQFAQLVRDELADISADSQQSSPDAKQLQSLYELRARFLDWELGTGYLGFFSKNPGTRYTFTRRLEEVFQMLPSLGHAKVLEIGCGAGLLPLELASQAESVAGIDISHFVLDFANQVKDYIQYRNVSFQQGDAEQLAFRDETFDLVICSEVLEHLLQPQQTLNEIRRVLKPGGTLILTTPSAVSLSDLCMSLLRVFNKHIESEKDVHFDKKTYLAMQRMVSRQSEPGQPQAKGIDDAIFMRVHERFSFSALLAMCQHAGFKVEQARGTVFAFPPHYQVFYRYCPGWVLPAVRLLEQMLNRLHIFQRFGSVTTCFRMTAGL</sequence>
<comment type="caution">
    <text evidence="2">The sequence shown here is derived from an EMBL/GenBank/DDBJ whole genome shotgun (WGS) entry which is preliminary data.</text>
</comment>
<feature type="domain" description="Methyltransferase" evidence="1">
    <location>
        <begin position="130"/>
        <end position="255"/>
    </location>
</feature>
<dbReference type="CDD" id="cd02440">
    <property type="entry name" value="AdoMet_MTases"/>
    <property type="match status" value="1"/>
</dbReference>
<evidence type="ECO:0000313" key="2">
    <source>
        <dbReference type="EMBL" id="PIE31530.1"/>
    </source>
</evidence>
<dbReference type="InterPro" id="IPR029063">
    <property type="entry name" value="SAM-dependent_MTases_sf"/>
</dbReference>
<dbReference type="Proteomes" id="UP000230821">
    <property type="component" value="Unassembled WGS sequence"/>
</dbReference>
<dbReference type="SUPFAM" id="SSF53335">
    <property type="entry name" value="S-adenosyl-L-methionine-dependent methyltransferases"/>
    <property type="match status" value="1"/>
</dbReference>
<reference evidence="2 3" key="1">
    <citation type="submission" date="2017-10" db="EMBL/GenBank/DDBJ databases">
        <title>Novel microbial diversity and functional potential in the marine mammal oral microbiome.</title>
        <authorList>
            <person name="Dudek N.K."/>
            <person name="Sun C.L."/>
            <person name="Burstein D."/>
            <person name="Kantor R.S."/>
            <person name="Aliaga Goltsman D.S."/>
            <person name="Bik E.M."/>
            <person name="Thomas B.C."/>
            <person name="Banfield J.F."/>
            <person name="Relman D.A."/>
        </authorList>
    </citation>
    <scope>NUCLEOTIDE SEQUENCE [LARGE SCALE GENOMIC DNA]</scope>
    <source>
        <strain evidence="2">DOLJORAL78_47_16</strain>
    </source>
</reference>
<dbReference type="EMBL" id="PDSK01000142">
    <property type="protein sequence ID" value="PIE31530.1"/>
    <property type="molecule type" value="Genomic_DNA"/>
</dbReference>
<dbReference type="Gene3D" id="3.40.50.150">
    <property type="entry name" value="Vaccinia Virus protein VP39"/>
    <property type="match status" value="1"/>
</dbReference>
<dbReference type="InterPro" id="IPR025714">
    <property type="entry name" value="Methyltranfer_dom"/>
</dbReference>